<dbReference type="EMBL" id="QXFV01000330">
    <property type="protein sequence ID" value="KAE9040922.1"/>
    <property type="molecule type" value="Genomic_DNA"/>
</dbReference>
<comment type="caution">
    <text evidence="2">The sequence shown here is derived from an EMBL/GenBank/DDBJ whole genome shotgun (WGS) entry which is preliminary data.</text>
</comment>
<sequence>MKALKMDTEIPDAESRVVKIGSDFHVLLDGQGMDEFPITEPQTVGGVFVCCGGALRSSCLDKYGAEEIC</sequence>
<dbReference type="Proteomes" id="UP000434957">
    <property type="component" value="Unassembled WGS sequence"/>
</dbReference>
<dbReference type="EMBL" id="QXFT01000346">
    <property type="protein sequence ID" value="KAE9346558.1"/>
    <property type="molecule type" value="Genomic_DNA"/>
</dbReference>
<dbReference type="EMBL" id="QXFU01000390">
    <property type="protein sequence ID" value="KAE9034803.1"/>
    <property type="molecule type" value="Genomic_DNA"/>
</dbReference>
<evidence type="ECO:0000313" key="1">
    <source>
        <dbReference type="EMBL" id="KAE9034803.1"/>
    </source>
</evidence>
<dbReference type="AlphaFoldDB" id="A0A6A3N648"/>
<evidence type="ECO:0000313" key="2">
    <source>
        <dbReference type="EMBL" id="KAE9040922.1"/>
    </source>
</evidence>
<evidence type="ECO:0000313" key="6">
    <source>
        <dbReference type="Proteomes" id="UP000435112"/>
    </source>
</evidence>
<evidence type="ECO:0000313" key="5">
    <source>
        <dbReference type="Proteomes" id="UP000434957"/>
    </source>
</evidence>
<proteinExistence type="predicted"/>
<evidence type="ECO:0000313" key="4">
    <source>
        <dbReference type="Proteomes" id="UP000429607"/>
    </source>
</evidence>
<keyword evidence="5" id="KW-1185">Reference proteome</keyword>
<dbReference type="Proteomes" id="UP000429607">
    <property type="component" value="Unassembled WGS sequence"/>
</dbReference>
<dbReference type="Proteomes" id="UP000435112">
    <property type="component" value="Unassembled WGS sequence"/>
</dbReference>
<protein>
    <submittedName>
        <fullName evidence="2">Uncharacterized protein</fullName>
    </submittedName>
</protein>
<gene>
    <name evidence="2" type="ORF">PR001_g6857</name>
    <name evidence="1" type="ORF">PR002_g7927</name>
    <name evidence="3" type="ORF">PR003_g7372</name>
</gene>
<organism evidence="2 4">
    <name type="scientific">Phytophthora rubi</name>
    <dbReference type="NCBI Taxonomy" id="129364"/>
    <lineage>
        <taxon>Eukaryota</taxon>
        <taxon>Sar</taxon>
        <taxon>Stramenopiles</taxon>
        <taxon>Oomycota</taxon>
        <taxon>Peronosporomycetes</taxon>
        <taxon>Peronosporales</taxon>
        <taxon>Peronosporaceae</taxon>
        <taxon>Phytophthora</taxon>
    </lineage>
</organism>
<name>A0A6A3N648_9STRA</name>
<accession>A0A6A3N648</accession>
<dbReference type="OrthoDB" id="122031at2759"/>
<evidence type="ECO:0000313" key="3">
    <source>
        <dbReference type="EMBL" id="KAE9346558.1"/>
    </source>
</evidence>
<reference evidence="4 6" key="1">
    <citation type="submission" date="2018-09" db="EMBL/GenBank/DDBJ databases">
        <title>Genomic investigation of the strawberry pathogen Phytophthora fragariae indicates pathogenicity is determined by transcriptional variation in three key races.</title>
        <authorList>
            <person name="Adams T.M."/>
            <person name="Armitage A.D."/>
            <person name="Sobczyk M.K."/>
            <person name="Bates H.J."/>
            <person name="Dunwell J.M."/>
            <person name="Nellist C.F."/>
            <person name="Harrison R.J."/>
        </authorList>
    </citation>
    <scope>NUCLEOTIDE SEQUENCE [LARGE SCALE GENOMIC DNA]</scope>
    <source>
        <strain evidence="2 4">SCRP249</strain>
        <strain evidence="1 6">SCRP324</strain>
        <strain evidence="3 5">SCRP333</strain>
    </source>
</reference>